<accession>A0AAD5SCK7</accession>
<keyword evidence="2" id="KW-1185">Reference proteome</keyword>
<evidence type="ECO:0000313" key="2">
    <source>
        <dbReference type="Proteomes" id="UP001212841"/>
    </source>
</evidence>
<proteinExistence type="predicted"/>
<name>A0AAD5SCK7_9FUNG</name>
<gene>
    <name evidence="1" type="ORF">HK097_008985</name>
</gene>
<dbReference type="AlphaFoldDB" id="A0AAD5SCK7"/>
<reference evidence="1" key="1">
    <citation type="submission" date="2020-05" db="EMBL/GenBank/DDBJ databases">
        <title>Phylogenomic resolution of chytrid fungi.</title>
        <authorList>
            <person name="Stajich J.E."/>
            <person name="Amses K."/>
            <person name="Simmons R."/>
            <person name="Seto K."/>
            <person name="Myers J."/>
            <person name="Bonds A."/>
            <person name="Quandt C.A."/>
            <person name="Barry K."/>
            <person name="Liu P."/>
            <person name="Grigoriev I."/>
            <person name="Longcore J.E."/>
            <person name="James T.Y."/>
        </authorList>
    </citation>
    <scope>NUCLEOTIDE SEQUENCE</scope>
    <source>
        <strain evidence="1">JEL0318</strain>
    </source>
</reference>
<protein>
    <submittedName>
        <fullName evidence="1">Uncharacterized protein</fullName>
    </submittedName>
</protein>
<sequence length="259" mass="29864">MPVNEGHARGAHKGSLARFEVQPIKIKKKDSKKYAHIEPPLPKPPLAVTVLARRRQGKSTVVVNLLMNGGYIKAFSEIIILSETIDNDRTYSPLSKFDNVFVHDIKKHPIDNELLEAIWERQKQRYKEDRNNDLLIVFDDLGNKMKSKEMRAWMNRYAQLSRHPGISYINCVQSILNCTSEQISNTTTWIIFSLDQRALTRVSETLATAEMDRKQLEKYIKVNTEKKHSWIMVNLEAESDDLVYTAYDPVTNSFSKGVR</sequence>
<dbReference type="Proteomes" id="UP001212841">
    <property type="component" value="Unassembled WGS sequence"/>
</dbReference>
<organism evidence="1 2">
    <name type="scientific">Rhizophlyctis rosea</name>
    <dbReference type="NCBI Taxonomy" id="64517"/>
    <lineage>
        <taxon>Eukaryota</taxon>
        <taxon>Fungi</taxon>
        <taxon>Fungi incertae sedis</taxon>
        <taxon>Chytridiomycota</taxon>
        <taxon>Chytridiomycota incertae sedis</taxon>
        <taxon>Chytridiomycetes</taxon>
        <taxon>Rhizophlyctidales</taxon>
        <taxon>Rhizophlyctidaceae</taxon>
        <taxon>Rhizophlyctis</taxon>
    </lineage>
</organism>
<dbReference type="Pfam" id="PF04665">
    <property type="entry name" value="Pox_A32"/>
    <property type="match status" value="1"/>
</dbReference>
<evidence type="ECO:0000313" key="1">
    <source>
        <dbReference type="EMBL" id="KAJ3050035.1"/>
    </source>
</evidence>
<dbReference type="EMBL" id="JADGJD010000562">
    <property type="protein sequence ID" value="KAJ3050035.1"/>
    <property type="molecule type" value="Genomic_DNA"/>
</dbReference>
<dbReference type="InterPro" id="IPR027417">
    <property type="entry name" value="P-loop_NTPase"/>
</dbReference>
<comment type="caution">
    <text evidence="1">The sequence shown here is derived from an EMBL/GenBank/DDBJ whole genome shotgun (WGS) entry which is preliminary data.</text>
</comment>
<dbReference type="Gene3D" id="3.40.50.300">
    <property type="entry name" value="P-loop containing nucleotide triphosphate hydrolases"/>
    <property type="match status" value="1"/>
</dbReference>
<dbReference type="InterPro" id="IPR006758">
    <property type="entry name" value="A32L"/>
</dbReference>